<keyword evidence="10" id="KW-0865">Zymogen</keyword>
<feature type="binding site" evidence="12">
    <location>
        <position position="306"/>
    </location>
    <ligand>
        <name>Zn(2+)</name>
        <dbReference type="ChEBI" id="CHEBI:29105"/>
        <note>catalytic</note>
    </ligand>
</feature>
<feature type="chain" id="PRO_5041014160" description="Neutral protease 2" evidence="14">
    <location>
        <begin position="20"/>
        <end position="375"/>
    </location>
</feature>
<accession>A0A9W9TXY3</accession>
<dbReference type="Gene3D" id="2.60.40.2970">
    <property type="match status" value="1"/>
</dbReference>
<keyword evidence="8 12" id="KW-0862">Zinc</keyword>
<evidence type="ECO:0000256" key="3">
    <source>
        <dbReference type="ARBA" id="ARBA00022670"/>
    </source>
</evidence>
<comment type="subcellular location">
    <subcellularLocation>
        <location evidence="14">Secreted</location>
    </subcellularLocation>
</comment>
<dbReference type="EC" id="3.4.24.39" evidence="14"/>
<dbReference type="InterPro" id="IPR001384">
    <property type="entry name" value="Peptidase_M35"/>
</dbReference>
<evidence type="ECO:0000256" key="13">
    <source>
        <dbReference type="PIRSR" id="PIRSR601384-3"/>
    </source>
</evidence>
<evidence type="ECO:0000256" key="1">
    <source>
        <dbReference type="ARBA" id="ARBA00001187"/>
    </source>
</evidence>
<evidence type="ECO:0000256" key="14">
    <source>
        <dbReference type="RuleBase" id="RU361126"/>
    </source>
</evidence>
<comment type="similarity">
    <text evidence="2 14">Belongs to the peptidase M35 family.</text>
</comment>
<proteinExistence type="inferred from homology"/>
<name>A0A9W9TXY3_9EURO</name>
<organism evidence="15 16">
    <name type="scientific">Penicillium chermesinum</name>
    <dbReference type="NCBI Taxonomy" id="63820"/>
    <lineage>
        <taxon>Eukaryota</taxon>
        <taxon>Fungi</taxon>
        <taxon>Dikarya</taxon>
        <taxon>Ascomycota</taxon>
        <taxon>Pezizomycotina</taxon>
        <taxon>Eurotiomycetes</taxon>
        <taxon>Eurotiomycetidae</taxon>
        <taxon>Eurotiales</taxon>
        <taxon>Aspergillaceae</taxon>
        <taxon>Penicillium</taxon>
    </lineage>
</organism>
<comment type="cofactor">
    <cofactor evidence="12 14">
        <name>Zn(2+)</name>
        <dbReference type="ChEBI" id="CHEBI:29105"/>
    </cofactor>
    <text evidence="12 14">Binds 1 zinc ion per subunit.</text>
</comment>
<evidence type="ECO:0000256" key="7">
    <source>
        <dbReference type="ARBA" id="ARBA00022801"/>
    </source>
</evidence>
<dbReference type="RefSeq" id="XP_058335216.1">
    <property type="nucleotide sequence ID" value="XM_058472075.1"/>
</dbReference>
<dbReference type="InterPro" id="IPR024079">
    <property type="entry name" value="MetalloPept_cat_dom_sf"/>
</dbReference>
<keyword evidence="7 14" id="KW-0378">Hydrolase</keyword>
<dbReference type="GO" id="GO:0006508">
    <property type="term" value="P:proteolysis"/>
    <property type="evidence" value="ECO:0007669"/>
    <property type="project" value="UniProtKB-KW"/>
</dbReference>
<evidence type="ECO:0000256" key="5">
    <source>
        <dbReference type="ARBA" id="ARBA00022723"/>
    </source>
</evidence>
<dbReference type="InterPro" id="IPR050414">
    <property type="entry name" value="Fungal_M35_metalloproteases"/>
</dbReference>
<keyword evidence="16" id="KW-1185">Reference proteome</keyword>
<feature type="binding site" evidence="12">
    <location>
        <position position="317"/>
    </location>
    <ligand>
        <name>Zn(2+)</name>
        <dbReference type="ChEBI" id="CHEBI:29105"/>
        <note>catalytic</note>
    </ligand>
</feature>
<evidence type="ECO:0000256" key="4">
    <source>
        <dbReference type="ARBA" id="ARBA00022685"/>
    </source>
</evidence>
<dbReference type="PANTHER" id="PTHR37016">
    <property type="match status" value="1"/>
</dbReference>
<sequence>MILIVVCYWALILQLHVSAIPLNLNGVPTLEVKLSQTDNTLIRARVRNTGKEDVTFVHLNFFRDPAPVQKVDIYRGSMVPLRGIRQHFRLDGLTPEVLTTLHAGEIFEDEFDLAETSDLGHGGLFTLRSSGSVSLVNNGAVSGYLPYFSEELTIQVNGTRAFQGPKTMSPLNWHTKETCTDSQRTSILGEALGNVVSLANAAANAAQSGSADKFVEYFKTDDAKTRSIVASRLLAVAKEADSRDSGATTYYCSDVLGFCESNVLAYTLPSQNIIANCDIWYSYLPDLATGCHNQDRATTALHEFTHAPGVYSPGTQDLGYGYSAIEALNSSQAVLNADTYALYANGMSSLVPNGTCHVQEISKNRLIEPAIYLGC</sequence>
<evidence type="ECO:0000256" key="10">
    <source>
        <dbReference type="ARBA" id="ARBA00023145"/>
    </source>
</evidence>
<comment type="caution">
    <text evidence="15">The sequence shown here is derived from an EMBL/GenBank/DDBJ whole genome shotgun (WGS) entry which is preliminary data.</text>
</comment>
<feature type="active site" evidence="11">
    <location>
        <position position="303"/>
    </location>
</feature>
<protein>
    <recommendedName>
        <fullName evidence="14">Neutral protease 2</fullName>
        <ecNumber evidence="14">3.4.24.39</ecNumber>
    </recommendedName>
    <alternativeName>
        <fullName evidence="14">Deuterolysin</fullName>
    </alternativeName>
</protein>
<dbReference type="Gene3D" id="3.40.390.10">
    <property type="entry name" value="Collagenase (Catalytic Domain)"/>
    <property type="match status" value="1"/>
</dbReference>
<evidence type="ECO:0000256" key="11">
    <source>
        <dbReference type="PIRSR" id="PIRSR601384-1"/>
    </source>
</evidence>
<feature type="signal peptide" evidence="14">
    <location>
        <begin position="1"/>
        <end position="19"/>
    </location>
</feature>
<keyword evidence="14" id="KW-0964">Secreted</keyword>
<comment type="function">
    <text evidence="14">Secreted metalloproteinase that allows assimilation of proteinaceous substrates. Shows high activities on basic nuclear substrates such as histone and protamine.</text>
</comment>
<feature type="binding site" evidence="12">
    <location>
        <position position="302"/>
    </location>
    <ligand>
        <name>Zn(2+)</name>
        <dbReference type="ChEBI" id="CHEBI:29105"/>
        <note>catalytic</note>
    </ligand>
</feature>
<dbReference type="AlphaFoldDB" id="A0A9W9TXY3"/>
<comment type="catalytic activity">
    <reaction evidence="1 14">
        <text>Preferential cleavage of bonds with hydrophobic residues in P1'. Also 3-Asn-|-Gln-4 and 8-Gly-|-Ser-9 bonds in insulin B chain.</text>
        <dbReference type="EC" id="3.4.24.39"/>
    </reaction>
</comment>
<dbReference type="Pfam" id="PF02102">
    <property type="entry name" value="Peptidase_M35"/>
    <property type="match status" value="1"/>
</dbReference>
<evidence type="ECO:0000256" key="12">
    <source>
        <dbReference type="PIRSR" id="PIRSR601384-2"/>
    </source>
</evidence>
<feature type="disulfide bond" evidence="13">
    <location>
        <begin position="179"/>
        <end position="252"/>
    </location>
</feature>
<keyword evidence="6 14" id="KW-0732">Signal</keyword>
<dbReference type="EMBL" id="JAPQKS010000002">
    <property type="protein sequence ID" value="KAJ5247795.1"/>
    <property type="molecule type" value="Genomic_DNA"/>
</dbReference>
<dbReference type="GO" id="GO:0004222">
    <property type="term" value="F:metalloendopeptidase activity"/>
    <property type="evidence" value="ECO:0007669"/>
    <property type="project" value="InterPro"/>
</dbReference>
<dbReference type="CDD" id="cd11008">
    <property type="entry name" value="M35_deuterolysin_like"/>
    <property type="match status" value="1"/>
</dbReference>
<dbReference type="GeneID" id="83199378"/>
<evidence type="ECO:0000256" key="6">
    <source>
        <dbReference type="ARBA" id="ARBA00022729"/>
    </source>
</evidence>
<evidence type="ECO:0000313" key="16">
    <source>
        <dbReference type="Proteomes" id="UP001150941"/>
    </source>
</evidence>
<feature type="disulfide bond" evidence="13">
    <location>
        <begin position="259"/>
        <end position="277"/>
    </location>
</feature>
<keyword evidence="9 14" id="KW-0482">Metalloprotease</keyword>
<evidence type="ECO:0000313" key="15">
    <source>
        <dbReference type="EMBL" id="KAJ5247795.1"/>
    </source>
</evidence>
<keyword evidence="5 12" id="KW-0479">Metal-binding</keyword>
<dbReference type="PRINTS" id="PR00768">
    <property type="entry name" value="DEUTEROLYSIN"/>
</dbReference>
<dbReference type="Proteomes" id="UP001150941">
    <property type="component" value="Unassembled WGS sequence"/>
</dbReference>
<gene>
    <name evidence="15" type="ORF">N7468_002778</name>
</gene>
<dbReference type="GO" id="GO:0005576">
    <property type="term" value="C:extracellular region"/>
    <property type="evidence" value="ECO:0007669"/>
    <property type="project" value="UniProtKB-SubCell"/>
</dbReference>
<evidence type="ECO:0000256" key="2">
    <source>
        <dbReference type="ARBA" id="ARBA00010279"/>
    </source>
</evidence>
<keyword evidence="4 14" id="KW-0165">Cleavage on pair of basic residues</keyword>
<evidence type="ECO:0000256" key="9">
    <source>
        <dbReference type="ARBA" id="ARBA00023049"/>
    </source>
</evidence>
<keyword evidence="3 14" id="KW-0645">Protease</keyword>
<dbReference type="OrthoDB" id="412874at2759"/>
<evidence type="ECO:0000256" key="8">
    <source>
        <dbReference type="ARBA" id="ARBA00022833"/>
    </source>
</evidence>
<reference evidence="15" key="2">
    <citation type="journal article" date="2023" name="IMA Fungus">
        <title>Comparative genomic study of the Penicillium genus elucidates a diverse pangenome and 15 lateral gene transfer events.</title>
        <authorList>
            <person name="Petersen C."/>
            <person name="Sorensen T."/>
            <person name="Nielsen M.R."/>
            <person name="Sondergaard T.E."/>
            <person name="Sorensen J.L."/>
            <person name="Fitzpatrick D.A."/>
            <person name="Frisvad J.C."/>
            <person name="Nielsen K.L."/>
        </authorList>
    </citation>
    <scope>NUCLEOTIDE SEQUENCE</scope>
    <source>
        <strain evidence="15">IBT 19713</strain>
    </source>
</reference>
<reference evidence="15" key="1">
    <citation type="submission" date="2022-11" db="EMBL/GenBank/DDBJ databases">
        <authorList>
            <person name="Petersen C."/>
        </authorList>
    </citation>
    <scope>NUCLEOTIDE SEQUENCE</scope>
    <source>
        <strain evidence="15">IBT 19713</strain>
    </source>
</reference>
<dbReference type="GO" id="GO:0046872">
    <property type="term" value="F:metal ion binding"/>
    <property type="evidence" value="ECO:0007669"/>
    <property type="project" value="UniProtKB-KW"/>
</dbReference>
<dbReference type="PANTHER" id="PTHR37016:SF3">
    <property type="entry name" value="NEUTRAL PROTEASE 2-RELATED"/>
    <property type="match status" value="1"/>
</dbReference>
<dbReference type="SUPFAM" id="SSF55486">
    <property type="entry name" value="Metalloproteases ('zincins'), catalytic domain"/>
    <property type="match status" value="1"/>
</dbReference>